<dbReference type="CDD" id="cd24049">
    <property type="entry name" value="ASKHA_NBD_PilM"/>
    <property type="match status" value="1"/>
</dbReference>
<dbReference type="PANTHER" id="PTHR32432">
    <property type="entry name" value="CELL DIVISION PROTEIN FTSA-RELATED"/>
    <property type="match status" value="1"/>
</dbReference>
<dbReference type="Gene3D" id="3.30.420.40">
    <property type="match status" value="2"/>
</dbReference>
<dbReference type="NCBIfam" id="TIGR01175">
    <property type="entry name" value="pilM"/>
    <property type="match status" value="1"/>
</dbReference>
<organism evidence="1 2">
    <name type="scientific">Garciella nitratireducens DSM 15102</name>
    <dbReference type="NCBI Taxonomy" id="1121911"/>
    <lineage>
        <taxon>Bacteria</taxon>
        <taxon>Bacillati</taxon>
        <taxon>Bacillota</taxon>
        <taxon>Clostridia</taxon>
        <taxon>Eubacteriales</taxon>
        <taxon>Eubacteriaceae</taxon>
        <taxon>Garciella</taxon>
    </lineage>
</organism>
<dbReference type="Pfam" id="PF11104">
    <property type="entry name" value="PilM_2"/>
    <property type="match status" value="1"/>
</dbReference>
<sequence>MRKKQAVAFDFGSKNIKFAIGKNKDKYFYLDGYEIISTPKDAISNGKIYDKSKISEMLIQFKKRNKIKRHKIMVSISSGETILRIFEFPKMEERELRKAVKFELEHLLPNSIDNYVVDFNILQEYETKIENGERISMIKVQAAVLPKNIVVNYLTSFKDAGLKIDIIDISSNNMLKLFDSKKIDGNLFKDQKSFNKNIAVIDLGNEKTMVTILEFGKVFLNRVIYRGGRDITNIIAQAFKINKEAAEEWKINHNFLTDNSHTEVYNTLKNYLEDFMSELFSIIDYFISRSAEKKLDVIYLIGGGANMKGICKYFENYIHINTQLGNYYITNDYIKTKREIFQKDLLYLSDVIGILLRKE</sequence>
<dbReference type="Proteomes" id="UP000196365">
    <property type="component" value="Unassembled WGS sequence"/>
</dbReference>
<dbReference type="Gene3D" id="3.30.1490.300">
    <property type="match status" value="1"/>
</dbReference>
<dbReference type="InterPro" id="IPR043129">
    <property type="entry name" value="ATPase_NBD"/>
</dbReference>
<evidence type="ECO:0000313" key="1">
    <source>
        <dbReference type="EMBL" id="SJZ37429.1"/>
    </source>
</evidence>
<dbReference type="InterPro" id="IPR050696">
    <property type="entry name" value="FtsA/MreB"/>
</dbReference>
<dbReference type="SUPFAM" id="SSF53067">
    <property type="entry name" value="Actin-like ATPase domain"/>
    <property type="match status" value="2"/>
</dbReference>
<dbReference type="OrthoDB" id="1779986at2"/>
<reference evidence="1 2" key="1">
    <citation type="submission" date="2017-02" db="EMBL/GenBank/DDBJ databases">
        <authorList>
            <person name="Peterson S.W."/>
        </authorList>
    </citation>
    <scope>NUCLEOTIDE SEQUENCE [LARGE SCALE GENOMIC DNA]</scope>
    <source>
        <strain evidence="1 2">DSM 15102</strain>
    </source>
</reference>
<dbReference type="InterPro" id="IPR005883">
    <property type="entry name" value="PilM"/>
</dbReference>
<dbReference type="EMBL" id="FUWV01000001">
    <property type="protein sequence ID" value="SJZ37429.1"/>
    <property type="molecule type" value="Genomic_DNA"/>
</dbReference>
<protein>
    <submittedName>
        <fullName evidence="1">Type IV pilus assembly protein PilM</fullName>
    </submittedName>
</protein>
<dbReference type="RefSeq" id="WP_159454634.1">
    <property type="nucleotide sequence ID" value="NZ_FUWV01000001.1"/>
</dbReference>
<keyword evidence="2" id="KW-1185">Reference proteome</keyword>
<dbReference type="PANTHER" id="PTHR32432:SF3">
    <property type="entry name" value="ETHANOLAMINE UTILIZATION PROTEIN EUTJ"/>
    <property type="match status" value="1"/>
</dbReference>
<proteinExistence type="predicted"/>
<name>A0A1T4K4T8_9FIRM</name>
<accession>A0A1T4K4T8</accession>
<gene>
    <name evidence="1" type="ORF">SAMN02745973_00342</name>
</gene>
<dbReference type="PIRSF" id="PIRSF019169">
    <property type="entry name" value="PilM"/>
    <property type="match status" value="1"/>
</dbReference>
<dbReference type="AlphaFoldDB" id="A0A1T4K4T8"/>
<evidence type="ECO:0000313" key="2">
    <source>
        <dbReference type="Proteomes" id="UP000196365"/>
    </source>
</evidence>